<sequence length="402" mass="45859">MWCEKSLEICLEKNIKITSKAMEEGIKHHEELELEDHQVVSVMVDNEYEKIAIEMLSIVNLLDGLIERGHIRELPIIGFYNGIMLRGIVDSLQLKPSGITEATHHKYVPKNINNFIILITDTKTRRNTTLPSNVQQKTTVLQLGLYRKILDEMIGFGKAWRKCHSSLTNSEAIKEHVSSSSLADLPNCCSGCKFIHGIFEFHGLDPRVSFAEFQKLEDEKRKQHPVERNSSPGAENRPDTHNKSEPDAPAEDPNHEGAKSDVETDFDTDGKSVLEKFNNALEIGFNLLLSLSVLPGIQSEMKVEYDCQGKTFATKWYKSPQQTVELELDYLLGWWLGSREAEFVRPSEAWKCKFCNVIEHCQVCPLSLEEREKYIEQVRQNELESLLLKDLETISSTELALK</sequence>
<comment type="similarity">
    <text evidence="1">Belongs to the EXO5 family.</text>
</comment>
<name>A0ABQ8P307_9CRYT</name>
<feature type="compositionally biased region" description="Basic and acidic residues" evidence="2">
    <location>
        <begin position="218"/>
        <end position="227"/>
    </location>
</feature>
<dbReference type="EMBL" id="JAPCXB010000149">
    <property type="protein sequence ID" value="KAJ1606258.1"/>
    <property type="molecule type" value="Genomic_DNA"/>
</dbReference>
<dbReference type="Proteomes" id="UP001071777">
    <property type="component" value="Unassembled WGS sequence"/>
</dbReference>
<proteinExistence type="inferred from homology"/>
<keyword evidence="4" id="KW-1185">Reference proteome</keyword>
<organism evidence="3 4">
    <name type="scientific">Cryptosporidium canis</name>
    <dbReference type="NCBI Taxonomy" id="195482"/>
    <lineage>
        <taxon>Eukaryota</taxon>
        <taxon>Sar</taxon>
        <taxon>Alveolata</taxon>
        <taxon>Apicomplexa</taxon>
        <taxon>Conoidasida</taxon>
        <taxon>Coccidia</taxon>
        <taxon>Eucoccidiorida</taxon>
        <taxon>Eimeriorina</taxon>
        <taxon>Cryptosporidiidae</taxon>
        <taxon>Cryptosporidium</taxon>
    </lineage>
</organism>
<protein>
    <recommendedName>
        <fullName evidence="5">Exonuclease V</fullName>
    </recommendedName>
</protein>
<dbReference type="PANTHER" id="PTHR14464:SF4">
    <property type="entry name" value="EXONUCLEASE V"/>
    <property type="match status" value="1"/>
</dbReference>
<dbReference type="InterPro" id="IPR019190">
    <property type="entry name" value="EXOV"/>
</dbReference>
<dbReference type="PANTHER" id="PTHR14464">
    <property type="entry name" value="EXONUCLEASE V"/>
    <property type="match status" value="1"/>
</dbReference>
<feature type="compositionally biased region" description="Basic and acidic residues" evidence="2">
    <location>
        <begin position="236"/>
        <end position="266"/>
    </location>
</feature>
<evidence type="ECO:0000313" key="4">
    <source>
        <dbReference type="Proteomes" id="UP001071777"/>
    </source>
</evidence>
<accession>A0ABQ8P307</accession>
<feature type="region of interest" description="Disordered" evidence="2">
    <location>
        <begin position="218"/>
        <end position="266"/>
    </location>
</feature>
<evidence type="ECO:0000256" key="1">
    <source>
        <dbReference type="ARBA" id="ARBA00009797"/>
    </source>
</evidence>
<gene>
    <name evidence="3" type="ORF">OJ252_3215</name>
</gene>
<evidence type="ECO:0000256" key="2">
    <source>
        <dbReference type="SAM" id="MobiDB-lite"/>
    </source>
</evidence>
<comment type="caution">
    <text evidence="3">The sequence shown here is derived from an EMBL/GenBank/DDBJ whole genome shotgun (WGS) entry which is preliminary data.</text>
</comment>
<evidence type="ECO:0008006" key="5">
    <source>
        <dbReference type="Google" id="ProtNLM"/>
    </source>
</evidence>
<evidence type="ECO:0000313" key="3">
    <source>
        <dbReference type="EMBL" id="KAJ1606258.1"/>
    </source>
</evidence>
<dbReference type="Pfam" id="PF09810">
    <property type="entry name" value="Exo5"/>
    <property type="match status" value="1"/>
</dbReference>
<reference evidence="3" key="1">
    <citation type="submission" date="2022-10" db="EMBL/GenBank/DDBJ databases">
        <title>Adaptive evolution leads to modifications in subtelomeric GC content in a zoonotic Cryptosporidium species.</title>
        <authorList>
            <person name="Li J."/>
            <person name="Feng Y."/>
            <person name="Xiao L."/>
        </authorList>
    </citation>
    <scope>NUCLEOTIDE SEQUENCE</scope>
    <source>
        <strain evidence="3">25894</strain>
    </source>
</reference>